<evidence type="ECO:0000313" key="2">
    <source>
        <dbReference type="EnsemblPlants" id="AET6Gv20990200.1"/>
    </source>
</evidence>
<evidence type="ECO:0008006" key="4">
    <source>
        <dbReference type="Google" id="ProtNLM"/>
    </source>
</evidence>
<keyword evidence="3" id="KW-1185">Reference proteome</keyword>
<name>A0A453Q5Q3_AEGTS</name>
<evidence type="ECO:0000313" key="3">
    <source>
        <dbReference type="Proteomes" id="UP000015105"/>
    </source>
</evidence>
<keyword evidence="1" id="KW-1133">Transmembrane helix</keyword>
<organism evidence="2 3">
    <name type="scientific">Aegilops tauschii subsp. strangulata</name>
    <name type="common">Goatgrass</name>
    <dbReference type="NCBI Taxonomy" id="200361"/>
    <lineage>
        <taxon>Eukaryota</taxon>
        <taxon>Viridiplantae</taxon>
        <taxon>Streptophyta</taxon>
        <taxon>Embryophyta</taxon>
        <taxon>Tracheophyta</taxon>
        <taxon>Spermatophyta</taxon>
        <taxon>Magnoliopsida</taxon>
        <taxon>Liliopsida</taxon>
        <taxon>Poales</taxon>
        <taxon>Poaceae</taxon>
        <taxon>BOP clade</taxon>
        <taxon>Pooideae</taxon>
        <taxon>Triticodae</taxon>
        <taxon>Triticeae</taxon>
        <taxon>Triticinae</taxon>
        <taxon>Aegilops</taxon>
    </lineage>
</organism>
<feature type="transmembrane region" description="Helical" evidence="1">
    <location>
        <begin position="17"/>
        <end position="42"/>
    </location>
</feature>
<reference evidence="3" key="2">
    <citation type="journal article" date="2017" name="Nat. Plants">
        <title>The Aegilops tauschii genome reveals multiple impacts of transposons.</title>
        <authorList>
            <person name="Zhao G."/>
            <person name="Zou C."/>
            <person name="Li K."/>
            <person name="Wang K."/>
            <person name="Li T."/>
            <person name="Gao L."/>
            <person name="Zhang X."/>
            <person name="Wang H."/>
            <person name="Yang Z."/>
            <person name="Liu X."/>
            <person name="Jiang W."/>
            <person name="Mao L."/>
            <person name="Kong X."/>
            <person name="Jiao Y."/>
            <person name="Jia J."/>
        </authorList>
    </citation>
    <scope>NUCLEOTIDE SEQUENCE [LARGE SCALE GENOMIC DNA]</scope>
    <source>
        <strain evidence="3">cv. AL8/78</strain>
    </source>
</reference>
<dbReference type="PANTHER" id="PTHR33994:SF41">
    <property type="entry name" value="LATE EMBRYOGENESIS ABUNDANT PROTEIN LEA-2 SUBGROUP DOMAIN-CONTAINING PROTEIN"/>
    <property type="match status" value="1"/>
</dbReference>
<keyword evidence="1" id="KW-0812">Transmembrane</keyword>
<dbReference type="PANTHER" id="PTHR33994">
    <property type="entry name" value="OS04G0515000 PROTEIN"/>
    <property type="match status" value="1"/>
</dbReference>
<accession>A0A453Q5Q3</accession>
<sequence>MAATVNRGGPPDYDSPGFILCTILAVAAAILLVAGIGCLLYYGPAYPYYYVAIDSASGLLDVAAPDLTLNPEFNLTVRVTSASPGQGVCIEAGTYVEVSYRCVMLAASTATSETLCTEPAKSREVPFIARGVGVRVPGYMIDNLAGDVRNGVHVFDVTIKQSDAFYVNRKVKSCGGRRVGGQTADELEIACDGVWLCPDPDHRRIPSLNSRTKHISAQRIVM</sequence>
<reference evidence="3" key="1">
    <citation type="journal article" date="2014" name="Science">
        <title>Ancient hybridizations among the ancestral genomes of bread wheat.</title>
        <authorList>
            <consortium name="International Wheat Genome Sequencing Consortium,"/>
            <person name="Marcussen T."/>
            <person name="Sandve S.R."/>
            <person name="Heier L."/>
            <person name="Spannagl M."/>
            <person name="Pfeifer M."/>
            <person name="Jakobsen K.S."/>
            <person name="Wulff B.B."/>
            <person name="Steuernagel B."/>
            <person name="Mayer K.F."/>
            <person name="Olsen O.A."/>
        </authorList>
    </citation>
    <scope>NUCLEOTIDE SEQUENCE [LARGE SCALE GENOMIC DNA]</scope>
    <source>
        <strain evidence="3">cv. AL8/78</strain>
    </source>
</reference>
<proteinExistence type="predicted"/>
<reference evidence="2" key="4">
    <citation type="submission" date="2019-03" db="UniProtKB">
        <authorList>
            <consortium name="EnsemblPlants"/>
        </authorList>
    </citation>
    <scope>IDENTIFICATION</scope>
</reference>
<dbReference type="AlphaFoldDB" id="A0A453Q5Q3"/>
<reference evidence="2" key="5">
    <citation type="journal article" date="2021" name="G3 (Bethesda)">
        <title>Aegilops tauschii genome assembly Aet v5.0 features greater sequence contiguity and improved annotation.</title>
        <authorList>
            <person name="Wang L."/>
            <person name="Zhu T."/>
            <person name="Rodriguez J.C."/>
            <person name="Deal K.R."/>
            <person name="Dubcovsky J."/>
            <person name="McGuire P.E."/>
            <person name="Lux T."/>
            <person name="Spannagl M."/>
            <person name="Mayer K.F.X."/>
            <person name="Baldrich P."/>
            <person name="Meyers B.C."/>
            <person name="Huo N."/>
            <person name="Gu Y.Q."/>
            <person name="Zhou H."/>
            <person name="Devos K.M."/>
            <person name="Bennetzen J.L."/>
            <person name="Unver T."/>
            <person name="Budak H."/>
            <person name="Gulick P.J."/>
            <person name="Galiba G."/>
            <person name="Kalapos B."/>
            <person name="Nelson D.R."/>
            <person name="Li P."/>
            <person name="You F.M."/>
            <person name="Luo M.C."/>
            <person name="Dvorak J."/>
        </authorList>
    </citation>
    <scope>NUCLEOTIDE SEQUENCE [LARGE SCALE GENOMIC DNA]</scope>
    <source>
        <strain evidence="2">cv. AL8/78</strain>
    </source>
</reference>
<protein>
    <recommendedName>
        <fullName evidence="4">Late embryogenesis abundant protein LEA-2 subgroup domain-containing protein</fullName>
    </recommendedName>
</protein>
<dbReference type="EnsemblPlants" id="AET6Gv20990200.1">
    <property type="protein sequence ID" value="AET6Gv20990200.1"/>
    <property type="gene ID" value="AET6Gv20990200"/>
</dbReference>
<evidence type="ECO:0000256" key="1">
    <source>
        <dbReference type="SAM" id="Phobius"/>
    </source>
</evidence>
<dbReference type="Gramene" id="AET6Gv20990200.1">
    <property type="protein sequence ID" value="AET6Gv20990200.1"/>
    <property type="gene ID" value="AET6Gv20990200"/>
</dbReference>
<reference evidence="2" key="3">
    <citation type="journal article" date="2017" name="Nature">
        <title>Genome sequence of the progenitor of the wheat D genome Aegilops tauschii.</title>
        <authorList>
            <person name="Luo M.C."/>
            <person name="Gu Y.Q."/>
            <person name="Puiu D."/>
            <person name="Wang H."/>
            <person name="Twardziok S.O."/>
            <person name="Deal K.R."/>
            <person name="Huo N."/>
            <person name="Zhu T."/>
            <person name="Wang L."/>
            <person name="Wang Y."/>
            <person name="McGuire P.E."/>
            <person name="Liu S."/>
            <person name="Long H."/>
            <person name="Ramasamy R.K."/>
            <person name="Rodriguez J.C."/>
            <person name="Van S.L."/>
            <person name="Yuan L."/>
            <person name="Wang Z."/>
            <person name="Xia Z."/>
            <person name="Xiao L."/>
            <person name="Anderson O.D."/>
            <person name="Ouyang S."/>
            <person name="Liang Y."/>
            <person name="Zimin A.V."/>
            <person name="Pertea G."/>
            <person name="Qi P."/>
            <person name="Bennetzen J.L."/>
            <person name="Dai X."/>
            <person name="Dawson M.W."/>
            <person name="Muller H.G."/>
            <person name="Kugler K."/>
            <person name="Rivarola-Duarte L."/>
            <person name="Spannagl M."/>
            <person name="Mayer K.F.X."/>
            <person name="Lu F.H."/>
            <person name="Bevan M.W."/>
            <person name="Leroy P."/>
            <person name="Li P."/>
            <person name="You F.M."/>
            <person name="Sun Q."/>
            <person name="Liu Z."/>
            <person name="Lyons E."/>
            <person name="Wicker T."/>
            <person name="Salzberg S.L."/>
            <person name="Devos K.M."/>
            <person name="Dvorak J."/>
        </authorList>
    </citation>
    <scope>NUCLEOTIDE SEQUENCE [LARGE SCALE GENOMIC DNA]</scope>
    <source>
        <strain evidence="2">cv. AL8/78</strain>
    </source>
</reference>
<keyword evidence="1" id="KW-0472">Membrane</keyword>
<dbReference type="Proteomes" id="UP000015105">
    <property type="component" value="Chromosome 6D"/>
</dbReference>